<organism evidence="1">
    <name type="scientific">Anguilla anguilla</name>
    <name type="common">European freshwater eel</name>
    <name type="synonym">Muraena anguilla</name>
    <dbReference type="NCBI Taxonomy" id="7936"/>
    <lineage>
        <taxon>Eukaryota</taxon>
        <taxon>Metazoa</taxon>
        <taxon>Chordata</taxon>
        <taxon>Craniata</taxon>
        <taxon>Vertebrata</taxon>
        <taxon>Euteleostomi</taxon>
        <taxon>Actinopterygii</taxon>
        <taxon>Neopterygii</taxon>
        <taxon>Teleostei</taxon>
        <taxon>Anguilliformes</taxon>
        <taxon>Anguillidae</taxon>
        <taxon>Anguilla</taxon>
    </lineage>
</organism>
<evidence type="ECO:0000313" key="1">
    <source>
        <dbReference type="EMBL" id="JAH03871.1"/>
    </source>
</evidence>
<reference evidence="1" key="2">
    <citation type="journal article" date="2015" name="Fish Shellfish Immunol.">
        <title>Early steps in the European eel (Anguilla anguilla)-Vibrio vulnificus interaction in the gills: Role of the RtxA13 toxin.</title>
        <authorList>
            <person name="Callol A."/>
            <person name="Pajuelo D."/>
            <person name="Ebbesson L."/>
            <person name="Teles M."/>
            <person name="MacKenzie S."/>
            <person name="Amaro C."/>
        </authorList>
    </citation>
    <scope>NUCLEOTIDE SEQUENCE</scope>
</reference>
<protein>
    <submittedName>
        <fullName evidence="1">Uncharacterized protein</fullName>
    </submittedName>
</protein>
<proteinExistence type="predicted"/>
<accession>A0A0E9PGY5</accession>
<sequence length="12" mass="1284">MCSCGVCCYSVE</sequence>
<name>A0A0E9PGY5_ANGAN</name>
<dbReference type="EMBL" id="GBXM01104706">
    <property type="protein sequence ID" value="JAH03871.1"/>
    <property type="molecule type" value="Transcribed_RNA"/>
</dbReference>
<reference evidence="1" key="1">
    <citation type="submission" date="2014-11" db="EMBL/GenBank/DDBJ databases">
        <authorList>
            <person name="Amaro Gonzalez C."/>
        </authorList>
    </citation>
    <scope>NUCLEOTIDE SEQUENCE</scope>
</reference>